<gene>
    <name evidence="1" type="ORF">EJB06_02275</name>
</gene>
<protein>
    <submittedName>
        <fullName evidence="1">Uncharacterized protein</fullName>
    </submittedName>
</protein>
<reference evidence="1 2" key="1">
    <citation type="submission" date="2018-12" db="EMBL/GenBank/DDBJ databases">
        <authorList>
            <person name="Yang E."/>
        </authorList>
    </citation>
    <scope>NUCLEOTIDE SEQUENCE [LARGE SCALE GENOMIC DNA]</scope>
    <source>
        <strain evidence="1 2">SOD</strain>
    </source>
</reference>
<accession>A0A430HUJ0</accession>
<dbReference type="Proteomes" id="UP000278085">
    <property type="component" value="Unassembled WGS sequence"/>
</dbReference>
<evidence type="ECO:0000313" key="1">
    <source>
        <dbReference type="EMBL" id="RSZ61159.1"/>
    </source>
</evidence>
<proteinExistence type="predicted"/>
<comment type="caution">
    <text evidence="1">The sequence shown here is derived from an EMBL/GenBank/DDBJ whole genome shotgun (WGS) entry which is preliminary data.</text>
</comment>
<dbReference type="EMBL" id="RXLQ01000001">
    <property type="protein sequence ID" value="RSZ61159.1"/>
    <property type="molecule type" value="Genomic_DNA"/>
</dbReference>
<sequence>MMRENHEIRFIKPCRHRFEQHRDLTPQYARSVFATGRLIQINLDNCSIQRMEQLPANPSRSDAEEVGLLPLVEILTQAPVCLTAIGVNEMPDNKVGFAKTAYENFCSSFWPGHQDDIEATHRPYDPASTDKKVSFGHLDDGDRLAYGCAYVALLQMQNIARRYPNMRPEQRFECYLYSMIGLLGIVNAFELELAKFAFWSLTPTEINQLPEPLQLRRRDIKANFTKLWSTLAKCRLAAYNGAMDIFWLNGSNFADEIGLTLDVGGKKLILENWVGTNDHKLYRISKDIHSTFGDGSQARYLARSRHLLDDIMYWKNVDGIANDILSYRRRMGYGAVDTLLERIDAAVKHVEFELAEVLVECVQ</sequence>
<dbReference type="OrthoDB" id="6951440at2"/>
<dbReference type="AlphaFoldDB" id="A0A430HUJ0"/>
<organism evidence="1 2">
    <name type="scientific">Massilia atriviolacea</name>
    <dbReference type="NCBI Taxonomy" id="2495579"/>
    <lineage>
        <taxon>Bacteria</taxon>
        <taxon>Pseudomonadati</taxon>
        <taxon>Pseudomonadota</taxon>
        <taxon>Betaproteobacteria</taxon>
        <taxon>Burkholderiales</taxon>
        <taxon>Oxalobacteraceae</taxon>
        <taxon>Telluria group</taxon>
        <taxon>Massilia</taxon>
    </lineage>
</organism>
<evidence type="ECO:0000313" key="2">
    <source>
        <dbReference type="Proteomes" id="UP000278085"/>
    </source>
</evidence>
<name>A0A430HUJ0_9BURK</name>
<keyword evidence="2" id="KW-1185">Reference proteome</keyword>